<feature type="non-terminal residue" evidence="1">
    <location>
        <position position="105"/>
    </location>
</feature>
<dbReference type="Proteomes" id="UP000030655">
    <property type="component" value="Unassembled WGS sequence"/>
</dbReference>
<organism evidence="1 2">
    <name type="scientific">Anncaliia algerae PRA339</name>
    <dbReference type="NCBI Taxonomy" id="1288291"/>
    <lineage>
        <taxon>Eukaryota</taxon>
        <taxon>Fungi</taxon>
        <taxon>Fungi incertae sedis</taxon>
        <taxon>Microsporidia</taxon>
        <taxon>Tubulinosematoidea</taxon>
        <taxon>Tubulinosematidae</taxon>
        <taxon>Anncaliia</taxon>
    </lineage>
</organism>
<reference evidence="1 2" key="2">
    <citation type="submission" date="2014-03" db="EMBL/GenBank/DDBJ databases">
        <title>The Genome Sequence of Anncaliia algerae insect isolate PRA339.</title>
        <authorList>
            <consortium name="The Broad Institute Genome Sequencing Platform"/>
            <consortium name="The Broad Institute Genome Sequencing Center for Infectious Disease"/>
            <person name="Cuomo C."/>
            <person name="Becnel J."/>
            <person name="Sanscrainte N."/>
            <person name="Walker B."/>
            <person name="Young S.K."/>
            <person name="Zeng Q."/>
            <person name="Gargeya S."/>
            <person name="Fitzgerald M."/>
            <person name="Haas B."/>
            <person name="Abouelleil A."/>
            <person name="Alvarado L."/>
            <person name="Arachchi H.M."/>
            <person name="Berlin A.M."/>
            <person name="Chapman S.B."/>
            <person name="Dewar J."/>
            <person name="Goldberg J."/>
            <person name="Griggs A."/>
            <person name="Gujja S."/>
            <person name="Hansen M."/>
            <person name="Howarth C."/>
            <person name="Imamovic A."/>
            <person name="Larimer J."/>
            <person name="McCowan C."/>
            <person name="Murphy C."/>
            <person name="Neiman D."/>
            <person name="Pearson M."/>
            <person name="Priest M."/>
            <person name="Roberts A."/>
            <person name="Saif S."/>
            <person name="Shea T."/>
            <person name="Sisk P."/>
            <person name="Sykes S."/>
            <person name="Wortman J."/>
            <person name="Nusbaum C."/>
            <person name="Birren B."/>
        </authorList>
    </citation>
    <scope>NUCLEOTIDE SEQUENCE [LARGE SCALE GENOMIC DNA]</scope>
    <source>
        <strain evidence="1 2">PRA339</strain>
    </source>
</reference>
<evidence type="ECO:0000313" key="2">
    <source>
        <dbReference type="Proteomes" id="UP000030655"/>
    </source>
</evidence>
<sequence>MLIFIKILWSFESALENIGNSWDLSDNRDLNFESNAIKSTKDINVELIDQALNTNNELFKFKTIFRFFFCRIGKKKYHFREWFDELPIRNNILYINEMRYSCLLD</sequence>
<dbReference type="OrthoDB" id="10355606at2759"/>
<reference evidence="2" key="1">
    <citation type="submission" date="2013-02" db="EMBL/GenBank/DDBJ databases">
        <authorList>
            <consortium name="The Broad Institute Genome Sequencing Platform"/>
            <person name="Cuomo C."/>
            <person name="Becnel J."/>
            <person name="Sanscrainte N."/>
            <person name="Walker B."/>
            <person name="Young S.K."/>
            <person name="Zeng Q."/>
            <person name="Gargeya S."/>
            <person name="Fitzgerald M."/>
            <person name="Haas B."/>
            <person name="Abouelleil A."/>
            <person name="Alvarado L."/>
            <person name="Arachchi H.M."/>
            <person name="Berlin A.M."/>
            <person name="Chapman S.B."/>
            <person name="Dewar J."/>
            <person name="Goldberg J."/>
            <person name="Griggs A."/>
            <person name="Gujja S."/>
            <person name="Hansen M."/>
            <person name="Howarth C."/>
            <person name="Imamovic A."/>
            <person name="Larimer J."/>
            <person name="McCowan C."/>
            <person name="Murphy C."/>
            <person name="Neiman D."/>
            <person name="Pearson M."/>
            <person name="Priest M."/>
            <person name="Roberts A."/>
            <person name="Saif S."/>
            <person name="Shea T."/>
            <person name="Sisk P."/>
            <person name="Sykes S."/>
            <person name="Wortman J."/>
            <person name="Nusbaum C."/>
            <person name="Birren B."/>
        </authorList>
    </citation>
    <scope>NUCLEOTIDE SEQUENCE [LARGE SCALE GENOMIC DNA]</scope>
    <source>
        <strain evidence="2">PRA339</strain>
    </source>
</reference>
<dbReference type="VEuPathDB" id="MicrosporidiaDB:H312_02292"/>
<protein>
    <submittedName>
        <fullName evidence="1">Uncharacterized protein</fullName>
    </submittedName>
</protein>
<gene>
    <name evidence="1" type="ORF">H312_02292</name>
</gene>
<accession>A0A059EZZ5</accession>
<dbReference type="AlphaFoldDB" id="A0A059EZZ5"/>
<keyword evidence="2" id="KW-1185">Reference proteome</keyword>
<evidence type="ECO:0000313" key="1">
    <source>
        <dbReference type="EMBL" id="KCZ80324.1"/>
    </source>
</evidence>
<dbReference type="EMBL" id="KK365188">
    <property type="protein sequence ID" value="KCZ80324.1"/>
    <property type="molecule type" value="Genomic_DNA"/>
</dbReference>
<proteinExistence type="predicted"/>
<name>A0A059EZZ5_9MICR</name>
<dbReference type="HOGENOM" id="CLU_2242840_0_0_1"/>